<dbReference type="AlphaFoldDB" id="A0A6G0Y3F4"/>
<evidence type="ECO:0000256" key="1">
    <source>
        <dbReference type="SAM" id="Coils"/>
    </source>
</evidence>
<feature type="compositionally biased region" description="Low complexity" evidence="2">
    <location>
        <begin position="300"/>
        <end position="310"/>
    </location>
</feature>
<dbReference type="Proteomes" id="UP000478052">
    <property type="component" value="Unassembled WGS sequence"/>
</dbReference>
<evidence type="ECO:0000313" key="4">
    <source>
        <dbReference type="Proteomes" id="UP000478052"/>
    </source>
</evidence>
<feature type="coiled-coil region" evidence="1">
    <location>
        <begin position="3"/>
        <end position="30"/>
    </location>
</feature>
<dbReference type="GO" id="GO:0016301">
    <property type="term" value="F:kinase activity"/>
    <property type="evidence" value="ECO:0007669"/>
    <property type="project" value="UniProtKB-KW"/>
</dbReference>
<organism evidence="3 4">
    <name type="scientific">Aphis craccivora</name>
    <name type="common">Cowpea aphid</name>
    <dbReference type="NCBI Taxonomy" id="307492"/>
    <lineage>
        <taxon>Eukaryota</taxon>
        <taxon>Metazoa</taxon>
        <taxon>Ecdysozoa</taxon>
        <taxon>Arthropoda</taxon>
        <taxon>Hexapoda</taxon>
        <taxon>Insecta</taxon>
        <taxon>Pterygota</taxon>
        <taxon>Neoptera</taxon>
        <taxon>Paraneoptera</taxon>
        <taxon>Hemiptera</taxon>
        <taxon>Sternorrhyncha</taxon>
        <taxon>Aphidomorpha</taxon>
        <taxon>Aphidoidea</taxon>
        <taxon>Aphididae</taxon>
        <taxon>Aphidini</taxon>
        <taxon>Aphis</taxon>
        <taxon>Aphis</taxon>
    </lineage>
</organism>
<evidence type="ECO:0000313" key="3">
    <source>
        <dbReference type="EMBL" id="KAF0748627.1"/>
    </source>
</evidence>
<name>A0A6G0Y3F4_APHCR</name>
<gene>
    <name evidence="3" type="ORF">FWK35_00027794</name>
</gene>
<proteinExistence type="predicted"/>
<comment type="caution">
    <text evidence="3">The sequence shown here is derived from an EMBL/GenBank/DDBJ whole genome shotgun (WGS) entry which is preliminary data.</text>
</comment>
<keyword evidence="4" id="KW-1185">Reference proteome</keyword>
<protein>
    <submittedName>
        <fullName evidence="3">5'-AMP-activated serine/threonine-protein kinase catalytic subunit alpha-like</fullName>
    </submittedName>
</protein>
<keyword evidence="3" id="KW-0418">Kinase</keyword>
<keyword evidence="3" id="KW-0808">Transferase</keyword>
<sequence length="331" mass="38003">MDSAKLIDEIRSLNKKLNVITEKLDSLDQKISNIDSSQQIRDETMRKSANSITIILRLLAGLRKLNSTELRNFLVDSDALLHTIHPISTIEQNVDQIPVTMDRVKSILKEAIDIVNVLPSAQQPSTSSSNDTDSNDTEMKNMKKIEEADRVRIHRKYKNKYNYIDQIKPPVEDSVEEQEFQNNPLENVTVTNVRYSVQNDSNDHTEYNPNDIIQNNLNGPFTRQDIENNRSVYELLKSRLENSPYNHSAFIINNVNATNFTVKMPNGEDCTRPLSDAQPLVVIKKCDALFSDKLKKNKSNKINNNKASTKMNKRETRTNTTRDKTNRYVCF</sequence>
<keyword evidence="1" id="KW-0175">Coiled coil</keyword>
<feature type="region of interest" description="Disordered" evidence="2">
    <location>
        <begin position="299"/>
        <end position="324"/>
    </location>
</feature>
<evidence type="ECO:0000256" key="2">
    <source>
        <dbReference type="SAM" id="MobiDB-lite"/>
    </source>
</evidence>
<reference evidence="3 4" key="1">
    <citation type="submission" date="2019-08" db="EMBL/GenBank/DDBJ databases">
        <title>Whole genome of Aphis craccivora.</title>
        <authorList>
            <person name="Voronova N.V."/>
            <person name="Shulinski R.S."/>
            <person name="Bandarenka Y.V."/>
            <person name="Zhorov D.G."/>
            <person name="Warner D."/>
        </authorList>
    </citation>
    <scope>NUCLEOTIDE SEQUENCE [LARGE SCALE GENOMIC DNA]</scope>
    <source>
        <strain evidence="3">180601</strain>
        <tissue evidence="3">Whole Body</tissue>
    </source>
</reference>
<dbReference type="OrthoDB" id="6606922at2759"/>
<dbReference type="EMBL" id="VUJU01006398">
    <property type="protein sequence ID" value="KAF0748627.1"/>
    <property type="molecule type" value="Genomic_DNA"/>
</dbReference>
<feature type="compositionally biased region" description="Basic and acidic residues" evidence="2">
    <location>
        <begin position="312"/>
        <end position="324"/>
    </location>
</feature>
<accession>A0A6G0Y3F4</accession>
<feature type="region of interest" description="Disordered" evidence="2">
    <location>
        <begin position="119"/>
        <end position="140"/>
    </location>
</feature>